<evidence type="ECO:0000313" key="1">
    <source>
        <dbReference type="EMBL" id="CAG8813798.1"/>
    </source>
</evidence>
<dbReference type="EMBL" id="CAJVQC010075372">
    <property type="protein sequence ID" value="CAG8813798.1"/>
    <property type="molecule type" value="Genomic_DNA"/>
</dbReference>
<organism evidence="1 2">
    <name type="scientific">Racocetra persica</name>
    <dbReference type="NCBI Taxonomy" id="160502"/>
    <lineage>
        <taxon>Eukaryota</taxon>
        <taxon>Fungi</taxon>
        <taxon>Fungi incertae sedis</taxon>
        <taxon>Mucoromycota</taxon>
        <taxon>Glomeromycotina</taxon>
        <taxon>Glomeromycetes</taxon>
        <taxon>Diversisporales</taxon>
        <taxon>Gigasporaceae</taxon>
        <taxon>Racocetra</taxon>
    </lineage>
</organism>
<sequence length="106" mass="12274">MASTNLNDDSVPDVPLAFVFNSYLDELTEDIRARPIPWEGYQKAGLITQEELDLLKRIDKQSREQLRLVMQKDADRYAELYTSLLGKMQRVDTVQHILVMTNDMLS</sequence>
<evidence type="ECO:0000313" key="2">
    <source>
        <dbReference type="Proteomes" id="UP000789920"/>
    </source>
</evidence>
<dbReference type="Proteomes" id="UP000789920">
    <property type="component" value="Unassembled WGS sequence"/>
</dbReference>
<name>A0ACA9RYN5_9GLOM</name>
<proteinExistence type="predicted"/>
<comment type="caution">
    <text evidence="1">The sequence shown here is derived from an EMBL/GenBank/DDBJ whole genome shotgun (WGS) entry which is preliminary data.</text>
</comment>
<accession>A0ACA9RYN5</accession>
<reference evidence="1" key="1">
    <citation type="submission" date="2021-06" db="EMBL/GenBank/DDBJ databases">
        <authorList>
            <person name="Kallberg Y."/>
            <person name="Tangrot J."/>
            <person name="Rosling A."/>
        </authorList>
    </citation>
    <scope>NUCLEOTIDE SEQUENCE</scope>
    <source>
        <strain evidence="1">MA461A</strain>
    </source>
</reference>
<gene>
    <name evidence="1" type="ORF">RPERSI_LOCUS23845</name>
</gene>
<keyword evidence="2" id="KW-1185">Reference proteome</keyword>
<protein>
    <submittedName>
        <fullName evidence="1">9252_t:CDS:1</fullName>
    </submittedName>
</protein>
<feature type="non-terminal residue" evidence="1">
    <location>
        <position position="106"/>
    </location>
</feature>